<dbReference type="RefSeq" id="XP_020432481.1">
    <property type="nucleotide sequence ID" value="XM_020578033.1"/>
</dbReference>
<keyword evidence="1" id="KW-1133">Transmembrane helix</keyword>
<proteinExistence type="predicted"/>
<accession>D3BEN0</accession>
<keyword evidence="1" id="KW-0472">Membrane</keyword>
<evidence type="ECO:0000256" key="1">
    <source>
        <dbReference type="SAM" id="Phobius"/>
    </source>
</evidence>
<organism evidence="2 3">
    <name type="scientific">Heterostelium pallidum (strain ATCC 26659 / Pp 5 / PN500)</name>
    <name type="common">Cellular slime mold</name>
    <name type="synonym">Polysphondylium pallidum</name>
    <dbReference type="NCBI Taxonomy" id="670386"/>
    <lineage>
        <taxon>Eukaryota</taxon>
        <taxon>Amoebozoa</taxon>
        <taxon>Evosea</taxon>
        <taxon>Eumycetozoa</taxon>
        <taxon>Dictyostelia</taxon>
        <taxon>Acytosteliales</taxon>
        <taxon>Acytosteliaceae</taxon>
        <taxon>Heterostelium</taxon>
    </lineage>
</organism>
<gene>
    <name evidence="2" type="ORF">PPL_07194</name>
</gene>
<protein>
    <submittedName>
        <fullName evidence="2">Uncharacterized protein</fullName>
    </submittedName>
</protein>
<feature type="transmembrane region" description="Helical" evidence="1">
    <location>
        <begin position="69"/>
        <end position="88"/>
    </location>
</feature>
<reference evidence="2 3" key="1">
    <citation type="journal article" date="2011" name="Genome Res.">
        <title>Phylogeny-wide analysis of social amoeba genomes highlights ancient origins for complex intercellular communication.</title>
        <authorList>
            <person name="Heidel A.J."/>
            <person name="Lawal H.M."/>
            <person name="Felder M."/>
            <person name="Schilde C."/>
            <person name="Helps N.R."/>
            <person name="Tunggal B."/>
            <person name="Rivero F."/>
            <person name="John U."/>
            <person name="Schleicher M."/>
            <person name="Eichinger L."/>
            <person name="Platzer M."/>
            <person name="Noegel A.A."/>
            <person name="Schaap P."/>
            <person name="Gloeckner G."/>
        </authorList>
    </citation>
    <scope>NUCLEOTIDE SEQUENCE [LARGE SCALE GENOMIC DNA]</scope>
    <source>
        <strain evidence="3">ATCC 26659 / Pp 5 / PN500</strain>
    </source>
</reference>
<dbReference type="Proteomes" id="UP000001396">
    <property type="component" value="Unassembled WGS sequence"/>
</dbReference>
<dbReference type="InParanoid" id="D3BEN0"/>
<comment type="caution">
    <text evidence="2">The sequence shown here is derived from an EMBL/GenBank/DDBJ whole genome shotgun (WGS) entry which is preliminary data.</text>
</comment>
<name>D3BEN0_HETP5</name>
<keyword evidence="1" id="KW-0812">Transmembrane</keyword>
<dbReference type="GeneID" id="31362675"/>
<sequence>MMLEKHYLLEHNTSSSRHNLRWELRYKLAMAKDRNNTFTTNNNCNNKMSTKNINNHCKSTTVESINVKINHLFFIVIVYNELILFLPIDKLFSSSW</sequence>
<dbReference type="AlphaFoldDB" id="D3BEN0"/>
<evidence type="ECO:0000313" key="3">
    <source>
        <dbReference type="Proteomes" id="UP000001396"/>
    </source>
</evidence>
<evidence type="ECO:0000313" key="2">
    <source>
        <dbReference type="EMBL" id="EFA80361.1"/>
    </source>
</evidence>
<keyword evidence="3" id="KW-1185">Reference proteome</keyword>
<dbReference type="EMBL" id="ADBJ01000031">
    <property type="protein sequence ID" value="EFA80361.1"/>
    <property type="molecule type" value="Genomic_DNA"/>
</dbReference>